<organism evidence="1 2">
    <name type="scientific">Pisolithus tinctorius Marx 270</name>
    <dbReference type="NCBI Taxonomy" id="870435"/>
    <lineage>
        <taxon>Eukaryota</taxon>
        <taxon>Fungi</taxon>
        <taxon>Dikarya</taxon>
        <taxon>Basidiomycota</taxon>
        <taxon>Agaricomycotina</taxon>
        <taxon>Agaricomycetes</taxon>
        <taxon>Agaricomycetidae</taxon>
        <taxon>Boletales</taxon>
        <taxon>Sclerodermatineae</taxon>
        <taxon>Pisolithaceae</taxon>
        <taxon>Pisolithus</taxon>
    </lineage>
</organism>
<evidence type="ECO:0000313" key="2">
    <source>
        <dbReference type="Proteomes" id="UP000054217"/>
    </source>
</evidence>
<proteinExistence type="predicted"/>
<dbReference type="EMBL" id="KN831986">
    <property type="protein sequence ID" value="KIO01775.1"/>
    <property type="molecule type" value="Genomic_DNA"/>
</dbReference>
<dbReference type="HOGENOM" id="CLU_1046300_0_0_1"/>
<reference evidence="2" key="2">
    <citation type="submission" date="2015-01" db="EMBL/GenBank/DDBJ databases">
        <title>Evolutionary Origins and Diversification of the Mycorrhizal Mutualists.</title>
        <authorList>
            <consortium name="DOE Joint Genome Institute"/>
            <consortium name="Mycorrhizal Genomics Consortium"/>
            <person name="Kohler A."/>
            <person name="Kuo A."/>
            <person name="Nagy L.G."/>
            <person name="Floudas D."/>
            <person name="Copeland A."/>
            <person name="Barry K.W."/>
            <person name="Cichocki N."/>
            <person name="Veneault-Fourrey C."/>
            <person name="LaButti K."/>
            <person name="Lindquist E.A."/>
            <person name="Lipzen A."/>
            <person name="Lundell T."/>
            <person name="Morin E."/>
            <person name="Murat C."/>
            <person name="Riley R."/>
            <person name="Ohm R."/>
            <person name="Sun H."/>
            <person name="Tunlid A."/>
            <person name="Henrissat B."/>
            <person name="Grigoriev I.V."/>
            <person name="Hibbett D.S."/>
            <person name="Martin F."/>
        </authorList>
    </citation>
    <scope>NUCLEOTIDE SEQUENCE [LARGE SCALE GENOMIC DNA]</scope>
    <source>
        <strain evidence="2">Marx 270</strain>
    </source>
</reference>
<gene>
    <name evidence="1" type="ORF">M404DRAFT_725231</name>
</gene>
<dbReference type="InParanoid" id="A0A0C3NLD9"/>
<name>A0A0C3NLD9_PISTI</name>
<protein>
    <submittedName>
        <fullName evidence="1">Uncharacterized protein</fullName>
    </submittedName>
</protein>
<sequence>MSRITDRRLLYCFHFQRLKTVPPSSASVLTRYSQELQSPSRSTTPALLLVPNFSLVGRLDEEQDNARVELPLEYISGENGSSSIASHVVNQCSDMQDRTSSHHEPQCSTFLPAHKHSTTLCYRTIVKISTGNRKQFNIRGSRPCLRRTYDGTELCNPSLHDHTAGLVFGSNAPRSWLPSGLSPCLHRRRRSATSSTDPNRDCGTSSVPFQFYEVAYKTNTPVIITPGTLSLHVSNRIPVQLDHLLHRRQQHPVPCPSSSAQPDLIL</sequence>
<accession>A0A0C3NLD9</accession>
<dbReference type="AlphaFoldDB" id="A0A0C3NLD9"/>
<keyword evidence="2" id="KW-1185">Reference proteome</keyword>
<dbReference type="Proteomes" id="UP000054217">
    <property type="component" value="Unassembled WGS sequence"/>
</dbReference>
<reference evidence="1 2" key="1">
    <citation type="submission" date="2014-04" db="EMBL/GenBank/DDBJ databases">
        <authorList>
            <consortium name="DOE Joint Genome Institute"/>
            <person name="Kuo A."/>
            <person name="Kohler A."/>
            <person name="Costa M.D."/>
            <person name="Nagy L.G."/>
            <person name="Floudas D."/>
            <person name="Copeland A."/>
            <person name="Barry K.W."/>
            <person name="Cichocki N."/>
            <person name="Veneault-Fourrey C."/>
            <person name="LaButti K."/>
            <person name="Lindquist E.A."/>
            <person name="Lipzen A."/>
            <person name="Lundell T."/>
            <person name="Morin E."/>
            <person name="Murat C."/>
            <person name="Sun H."/>
            <person name="Tunlid A."/>
            <person name="Henrissat B."/>
            <person name="Grigoriev I.V."/>
            <person name="Hibbett D.S."/>
            <person name="Martin F."/>
            <person name="Nordberg H.P."/>
            <person name="Cantor M.N."/>
            <person name="Hua S.X."/>
        </authorList>
    </citation>
    <scope>NUCLEOTIDE SEQUENCE [LARGE SCALE GENOMIC DNA]</scope>
    <source>
        <strain evidence="1 2">Marx 270</strain>
    </source>
</reference>
<evidence type="ECO:0000313" key="1">
    <source>
        <dbReference type="EMBL" id="KIO01775.1"/>
    </source>
</evidence>